<evidence type="ECO:0008006" key="3">
    <source>
        <dbReference type="Google" id="ProtNLM"/>
    </source>
</evidence>
<dbReference type="EMBL" id="JAVYJV010000009">
    <property type="protein sequence ID" value="KAK4362380.1"/>
    <property type="molecule type" value="Genomic_DNA"/>
</dbReference>
<comment type="caution">
    <text evidence="1">The sequence shown here is derived from an EMBL/GenBank/DDBJ whole genome shotgun (WGS) entry which is preliminary data.</text>
</comment>
<sequence length="224" mass="26016">MELGRNKLGLVDGTWKKESFREKFWKQWERVNAFVLVWLVNSISNSLLSDVMYALNAWSVWDELKEGFDKINGSRTYNMHREITILTQGTISVSAYFTKLKSFWNEFESLVLSPGCNCEKSKDFLVYLQRQKLYQFLMELNETYQQERSQILLMTPFPSVNQPNAMIINDEGQKANSSVASDLLGAGPYNYHSARLSNQIGTMTYSSQYDPTALYAKKWYEQQS</sequence>
<dbReference type="PANTHER" id="PTHR37610:SF86">
    <property type="entry name" value="RETROTRANSPOSON COPIA-LIKE N-TERMINAL DOMAIN-CONTAINING PROTEIN"/>
    <property type="match status" value="1"/>
</dbReference>
<gene>
    <name evidence="1" type="ORF">RND71_017621</name>
</gene>
<accession>A0AAE1VJB1</accession>
<name>A0AAE1VJB1_9SOLA</name>
<dbReference type="AlphaFoldDB" id="A0AAE1VJB1"/>
<dbReference type="PANTHER" id="PTHR37610">
    <property type="entry name" value="CCHC-TYPE DOMAIN-CONTAINING PROTEIN"/>
    <property type="match status" value="1"/>
</dbReference>
<proteinExistence type="predicted"/>
<evidence type="ECO:0000313" key="1">
    <source>
        <dbReference type="EMBL" id="KAK4362380.1"/>
    </source>
</evidence>
<reference evidence="1" key="1">
    <citation type="submission" date="2023-12" db="EMBL/GenBank/DDBJ databases">
        <title>Genome assembly of Anisodus tanguticus.</title>
        <authorList>
            <person name="Wang Y.-J."/>
        </authorList>
    </citation>
    <scope>NUCLEOTIDE SEQUENCE</scope>
    <source>
        <strain evidence="1">KB-2021</strain>
        <tissue evidence="1">Leaf</tissue>
    </source>
</reference>
<organism evidence="1 2">
    <name type="scientific">Anisodus tanguticus</name>
    <dbReference type="NCBI Taxonomy" id="243964"/>
    <lineage>
        <taxon>Eukaryota</taxon>
        <taxon>Viridiplantae</taxon>
        <taxon>Streptophyta</taxon>
        <taxon>Embryophyta</taxon>
        <taxon>Tracheophyta</taxon>
        <taxon>Spermatophyta</taxon>
        <taxon>Magnoliopsida</taxon>
        <taxon>eudicotyledons</taxon>
        <taxon>Gunneridae</taxon>
        <taxon>Pentapetalae</taxon>
        <taxon>asterids</taxon>
        <taxon>lamiids</taxon>
        <taxon>Solanales</taxon>
        <taxon>Solanaceae</taxon>
        <taxon>Solanoideae</taxon>
        <taxon>Hyoscyameae</taxon>
        <taxon>Anisodus</taxon>
    </lineage>
</organism>
<keyword evidence="2" id="KW-1185">Reference proteome</keyword>
<protein>
    <recommendedName>
        <fullName evidence="3">Retrotransposon gag domain-containing protein</fullName>
    </recommendedName>
</protein>
<dbReference type="Proteomes" id="UP001291623">
    <property type="component" value="Unassembled WGS sequence"/>
</dbReference>
<evidence type="ECO:0000313" key="2">
    <source>
        <dbReference type="Proteomes" id="UP001291623"/>
    </source>
</evidence>